<protein>
    <submittedName>
        <fullName evidence="1">Uncharacterized protein</fullName>
    </submittedName>
</protein>
<reference evidence="1" key="1">
    <citation type="submission" date="2020-04" db="EMBL/GenBank/DDBJ databases">
        <authorList>
            <person name="Chiriac C."/>
            <person name="Salcher M."/>
            <person name="Ghai R."/>
            <person name="Kavagutti S V."/>
        </authorList>
    </citation>
    <scope>NUCLEOTIDE SEQUENCE</scope>
</reference>
<gene>
    <name evidence="1" type="ORF">UFOVP326_54</name>
</gene>
<evidence type="ECO:0000313" key="1">
    <source>
        <dbReference type="EMBL" id="CAB4137692.1"/>
    </source>
</evidence>
<dbReference type="EMBL" id="LR796340">
    <property type="protein sequence ID" value="CAB4137692.1"/>
    <property type="molecule type" value="Genomic_DNA"/>
</dbReference>
<sequence length="214" mass="23341">MAHALVLPFAKAAIAGGAAGDLLAPLPRAAAGVARKVQVAGYTRGGNFVAPHQATRHVAVTPRPYDAKISRELHAPAETAHRGLRVTWPDEAHARLFHMGDALRRGQEPDAGEVHRLFHHFHGHVESDEGGGRPFTRVEHVRELALDYADPEWGEAALMGHQSKNGRYEANDILSPDGRGEYFRRGTAAAFSKALESGRILFFRKDMTWTGTSS</sequence>
<name>A0A6J5LV82_9CAUD</name>
<accession>A0A6J5LV82</accession>
<organism evidence="1">
    <name type="scientific">uncultured Caudovirales phage</name>
    <dbReference type="NCBI Taxonomy" id="2100421"/>
    <lineage>
        <taxon>Viruses</taxon>
        <taxon>Duplodnaviria</taxon>
        <taxon>Heunggongvirae</taxon>
        <taxon>Uroviricota</taxon>
        <taxon>Caudoviricetes</taxon>
        <taxon>Peduoviridae</taxon>
        <taxon>Maltschvirus</taxon>
        <taxon>Maltschvirus maltsch</taxon>
    </lineage>
</organism>
<proteinExistence type="predicted"/>